<organism evidence="1 2">
    <name type="scientific">Acrobeloides nanus</name>
    <dbReference type="NCBI Taxonomy" id="290746"/>
    <lineage>
        <taxon>Eukaryota</taxon>
        <taxon>Metazoa</taxon>
        <taxon>Ecdysozoa</taxon>
        <taxon>Nematoda</taxon>
        <taxon>Chromadorea</taxon>
        <taxon>Rhabditida</taxon>
        <taxon>Tylenchina</taxon>
        <taxon>Cephalobomorpha</taxon>
        <taxon>Cephaloboidea</taxon>
        <taxon>Cephalobidae</taxon>
        <taxon>Acrobeloides</taxon>
    </lineage>
</organism>
<name>A0A914CRW3_9BILA</name>
<evidence type="ECO:0000313" key="2">
    <source>
        <dbReference type="WBParaSite" id="ACRNAN_scaffold13535.g23169.t1"/>
    </source>
</evidence>
<reference evidence="2" key="1">
    <citation type="submission" date="2022-11" db="UniProtKB">
        <authorList>
            <consortium name="WormBaseParasite"/>
        </authorList>
    </citation>
    <scope>IDENTIFICATION</scope>
</reference>
<dbReference type="AlphaFoldDB" id="A0A914CRW3"/>
<dbReference type="Proteomes" id="UP000887540">
    <property type="component" value="Unplaced"/>
</dbReference>
<dbReference type="WBParaSite" id="ACRNAN_scaffold13535.g23169.t1">
    <property type="protein sequence ID" value="ACRNAN_scaffold13535.g23169.t1"/>
    <property type="gene ID" value="ACRNAN_scaffold13535.g23169"/>
</dbReference>
<protein>
    <submittedName>
        <fullName evidence="2">Uncharacterized protein</fullName>
    </submittedName>
</protein>
<sequence>FYGISELANLCRTLKEPLKVNDQVQWRRDAIDDYWKIYVKCVVDTTLYMPFTFERNSHFLSKCIACDESYDPKCANIYDINIDDWSALAHHMKTMKGVVVQVRNKASSPTCCIVKWENGSQVHLPRTALRRVTIEKVDTLNHAPAVRSVSQQI</sequence>
<proteinExistence type="predicted"/>
<keyword evidence="1" id="KW-1185">Reference proteome</keyword>
<accession>A0A914CRW3</accession>
<evidence type="ECO:0000313" key="1">
    <source>
        <dbReference type="Proteomes" id="UP000887540"/>
    </source>
</evidence>